<evidence type="ECO:0000313" key="3">
    <source>
        <dbReference type="Proteomes" id="UP000604473"/>
    </source>
</evidence>
<comment type="caution">
    <text evidence="2">The sequence shown here is derived from an EMBL/GenBank/DDBJ whole genome shotgun (WGS) entry which is preliminary data.</text>
</comment>
<dbReference type="RefSeq" id="WP_202249291.1">
    <property type="nucleotide sequence ID" value="NZ_JAESJJ010000013.1"/>
</dbReference>
<evidence type="ECO:0000313" key="2">
    <source>
        <dbReference type="EMBL" id="MBL3609324.1"/>
    </source>
</evidence>
<dbReference type="PANTHER" id="PTHR46820">
    <property type="entry name" value="HISTONE-LYSINE N-METHYLTRANSFERASE SETD7"/>
    <property type="match status" value="1"/>
</dbReference>
<dbReference type="Gene3D" id="2.20.110.10">
    <property type="entry name" value="Histone H3 K4-specific methyltransferase SET7/9 N-terminal domain"/>
    <property type="match status" value="2"/>
</dbReference>
<evidence type="ECO:0008006" key="4">
    <source>
        <dbReference type="Google" id="ProtNLM"/>
    </source>
</evidence>
<reference evidence="2 3" key="1">
    <citation type="submission" date="2021-01" db="EMBL/GenBank/DDBJ databases">
        <title>Draft genomes of Rhodovulum sulfidophilum.</title>
        <authorList>
            <person name="Guzman M.S."/>
        </authorList>
    </citation>
    <scope>NUCLEOTIDE SEQUENCE [LARGE SCALE GENOMIC DNA]</scope>
    <source>
        <strain evidence="2 3">AB35</strain>
    </source>
</reference>
<dbReference type="PANTHER" id="PTHR46820:SF1">
    <property type="entry name" value="HISTONE-LYSINE N-METHYLTRANSFERASE SETD7"/>
    <property type="match status" value="1"/>
</dbReference>
<accession>A0ABS1RWI0</accession>
<dbReference type="Proteomes" id="UP000604473">
    <property type="component" value="Unassembled WGS sequence"/>
</dbReference>
<gene>
    <name evidence="2" type="ORF">JMM60_11025</name>
</gene>
<sequence>MIRGTATALGLLLAVPGLAAPETGAPPAEAGVAADGQAADIRTEHWPSGNLRSQRHFVDGREVGLSRRWSREGALIRETRFSDDGKVLHDRHWKDGKLVHERLPVTVEGHGAGEKIVERYGSITETDIRAEGYRLTTRHRGDELIDRSEVIDGRIQGRYILTGRIDNDVSRVTYVDNKPHGLFIRTWRGETLERGMYDHGTRIGEWLRTERYGTTIHEVYDPEGRLDGPRREIGMNGQLRRLETYVHGTLDGPWEERDREGRLLSGGAYSEGEKTGPWREGGPHGEAYWQGSYVAGLRNGPWERLDAQGYRLERARYEDGTRDGLRYLFRPDGAVGEVQSWKDGERDGTTTRYEHGLPVGRDLWRDGRPVATGLPPEAE</sequence>
<proteinExistence type="predicted"/>
<keyword evidence="1" id="KW-0732">Signal</keyword>
<dbReference type="SUPFAM" id="SSF82185">
    <property type="entry name" value="Histone H3 K4-specific methyltransferase SET7/9 N-terminal domain"/>
    <property type="match status" value="3"/>
</dbReference>
<keyword evidence="3" id="KW-1185">Reference proteome</keyword>
<feature type="signal peptide" evidence="1">
    <location>
        <begin position="1"/>
        <end position="19"/>
    </location>
</feature>
<dbReference type="EMBL" id="JAESJJ010000013">
    <property type="protein sequence ID" value="MBL3609324.1"/>
    <property type="molecule type" value="Genomic_DNA"/>
</dbReference>
<feature type="chain" id="PRO_5045755767" description="Toxin-antitoxin system YwqK family antitoxin" evidence="1">
    <location>
        <begin position="20"/>
        <end position="379"/>
    </location>
</feature>
<organism evidence="2 3">
    <name type="scientific">Rhodovulum sulfidophilum</name>
    <name type="common">Rhodobacter sulfidophilus</name>
    <dbReference type="NCBI Taxonomy" id="35806"/>
    <lineage>
        <taxon>Bacteria</taxon>
        <taxon>Pseudomonadati</taxon>
        <taxon>Pseudomonadota</taxon>
        <taxon>Alphaproteobacteria</taxon>
        <taxon>Rhodobacterales</taxon>
        <taxon>Paracoccaceae</taxon>
        <taxon>Rhodovulum</taxon>
    </lineage>
</organism>
<name>A0ABS1RWI0_RHOSU</name>
<protein>
    <recommendedName>
        <fullName evidence="4">Toxin-antitoxin system YwqK family antitoxin</fullName>
    </recommendedName>
</protein>
<evidence type="ECO:0000256" key="1">
    <source>
        <dbReference type="SAM" id="SignalP"/>
    </source>
</evidence>